<accession>A0A238Y3R2</accession>
<keyword evidence="3" id="KW-1185">Reference proteome</keyword>
<protein>
    <recommendedName>
        <fullName evidence="4">Right handed beta helix region</fullName>
    </recommendedName>
</protein>
<evidence type="ECO:0000313" key="3">
    <source>
        <dbReference type="Proteomes" id="UP000198384"/>
    </source>
</evidence>
<dbReference type="Proteomes" id="UP000198384">
    <property type="component" value="Unassembled WGS sequence"/>
</dbReference>
<dbReference type="AlphaFoldDB" id="A0A238Y3R2"/>
<dbReference type="Gene3D" id="2.160.20.10">
    <property type="entry name" value="Single-stranded right-handed beta-helix, Pectin lyase-like"/>
    <property type="match status" value="1"/>
</dbReference>
<feature type="chain" id="PRO_5013212318" description="Right handed beta helix region" evidence="1">
    <location>
        <begin position="19"/>
        <end position="505"/>
    </location>
</feature>
<evidence type="ECO:0008006" key="4">
    <source>
        <dbReference type="Google" id="ProtNLM"/>
    </source>
</evidence>
<dbReference type="SUPFAM" id="SSF51126">
    <property type="entry name" value="Pectin lyase-like"/>
    <property type="match status" value="1"/>
</dbReference>
<evidence type="ECO:0000313" key="2">
    <source>
        <dbReference type="EMBL" id="SNR65767.1"/>
    </source>
</evidence>
<proteinExistence type="predicted"/>
<dbReference type="InterPro" id="IPR011050">
    <property type="entry name" value="Pectin_lyase_fold/virulence"/>
</dbReference>
<feature type="signal peptide" evidence="1">
    <location>
        <begin position="1"/>
        <end position="18"/>
    </location>
</feature>
<evidence type="ECO:0000256" key="1">
    <source>
        <dbReference type="SAM" id="SignalP"/>
    </source>
</evidence>
<name>A0A238Y3R2_9FLAO</name>
<dbReference type="InterPro" id="IPR012334">
    <property type="entry name" value="Pectin_lyas_fold"/>
</dbReference>
<reference evidence="2 3" key="1">
    <citation type="submission" date="2017-06" db="EMBL/GenBank/DDBJ databases">
        <authorList>
            <person name="Kim H.J."/>
            <person name="Triplett B.A."/>
        </authorList>
    </citation>
    <scope>NUCLEOTIDE SEQUENCE [LARGE SCALE GENOMIC DNA]</scope>
    <source>
        <strain evidence="2 3">DSM 29150</strain>
    </source>
</reference>
<keyword evidence="1" id="KW-0732">Signal</keyword>
<organism evidence="2 3">
    <name type="scientific">Lutibacter agarilyticus</name>
    <dbReference type="NCBI Taxonomy" id="1109740"/>
    <lineage>
        <taxon>Bacteria</taxon>
        <taxon>Pseudomonadati</taxon>
        <taxon>Bacteroidota</taxon>
        <taxon>Flavobacteriia</taxon>
        <taxon>Flavobacteriales</taxon>
        <taxon>Flavobacteriaceae</taxon>
        <taxon>Lutibacter</taxon>
    </lineage>
</organism>
<dbReference type="EMBL" id="FZNT01000008">
    <property type="protein sequence ID" value="SNR65767.1"/>
    <property type="molecule type" value="Genomic_DNA"/>
</dbReference>
<sequence>MKNKFTLFVCFISLMLKAQTSELLVLDINGELTYVEDEKGNRIPDYSYVGYHHSEKAIPNVPVRKTISPTAGDNLNHIQNAIDELEALPSDSDGFRGALLLKAGVYKVNGILKIKKSGIVIRGEGKSTILIATQKVQSNFIVFEGVANPEKIKSSRKKITDSYVPVGVQSVIVEKSHNFKEGDAVMIERKPNQAWIKMLGMDNLSQTDPDDKNWTPEKYTVTYRRKVLKVIESKIIFDAPIVDLIDSTYAEGFIYKYSWNGKIEEVGIENIQLDSYYASEEDENHAWNAVSFKNVENGWATKVYANYFTYSCINIERSSMKITVDTCEMRNHKGVVWGGRMYSFNILGEQNLIKNCIGEKGRHDYVTGAVVAGPNVFFKSKSIKAQSISGPHHRWASGLLFDNIEIEGNNLGVENRRNSGSGHGWAGTTCMFWNCTAEEILIQDPPGDHTNWAIGCVGKHVNKGCCGPIEPYGYIESKNTNVKPESLFEKQLNERLNLNLKYTIP</sequence>
<dbReference type="RefSeq" id="WP_141119723.1">
    <property type="nucleotide sequence ID" value="NZ_FZNT01000008.1"/>
</dbReference>
<dbReference type="OrthoDB" id="188639at2"/>
<gene>
    <name evidence="2" type="ORF">SAMN06265371_10810</name>
</gene>